<feature type="domain" description="BMERB" evidence="3">
    <location>
        <begin position="505"/>
        <end position="654"/>
    </location>
</feature>
<keyword evidence="1" id="KW-0175">Coiled coil</keyword>
<feature type="region of interest" description="Disordered" evidence="2">
    <location>
        <begin position="645"/>
        <end position="666"/>
    </location>
</feature>
<reference evidence="4" key="2">
    <citation type="submission" date="2025-09" db="UniProtKB">
        <authorList>
            <consortium name="Ensembl"/>
        </authorList>
    </citation>
    <scope>IDENTIFICATION</scope>
</reference>
<dbReference type="AlphaFoldDB" id="A0A8D2CS96"/>
<accession>A0A8D2CS96</accession>
<evidence type="ECO:0000313" key="5">
    <source>
        <dbReference type="Proteomes" id="UP000694564"/>
    </source>
</evidence>
<feature type="region of interest" description="Disordered" evidence="2">
    <location>
        <begin position="1"/>
        <end position="22"/>
    </location>
</feature>
<sequence length="666" mass="75210">MGNYQASVSASPVLDARKPSTQDRKNALWFKVSYNPNSQVPRGHFSSSTPIFLRRARAQGAPMETPLYLPHGEVLERAEYCLVSPGGDSVTSPMAMTSEGCQEAQGPLGHTKSIHKDPHPIGQEDRCLTDQEQSLRGREEPGEESIRPRRRQEGRSELAEERKSGLKKLVLTQEQKTKLLDWNDFVPERVHLKTEERLSQASPESERPGHVLKPVHPFTLPRPGKQTLPAQREAQEETQAPAVRTPAEQGAPPKSPLRLIANAIRKSLGNFFPNSEGGKKAGAKPESKTLPLGQPHICTRSFSLRKTSSNKEGDPQSHGTRMANSTSAFFSLGSQAAQSLSLSPPDPALRAHSLPNRPSKRFPALAPPPCSKMEDVPILLEKVSLQETLPDAARVPKKGTSVFSSLKFKDKSFESFLQESKQRKDIRSLFSSPKGKVLPNDNVPSLEKLARPFRSASLEQVAHPSPPAGDASKWLFPYKSPQFTLEEKTLRRRRKLEKATRQLVKQEELKRLYKAQAIQRQLEEVEERQRASEIQGVRLEKALRGEADSGTQDEAQLLQEWFKLVLEKNKLMRYESELLIMAQELELEDHQSRLEQKLREKMLKEGDQKDENDRNEEQKILTEMMQVIEQRDKLVDSLEEQRLKEKAEDQHFESFISSRGCQLSRT</sequence>
<evidence type="ECO:0000259" key="3">
    <source>
        <dbReference type="PROSITE" id="PS51848"/>
    </source>
</evidence>
<dbReference type="InterPro" id="IPR050540">
    <property type="entry name" value="F-actin_Monoox_Mical"/>
</dbReference>
<feature type="region of interest" description="Disordered" evidence="2">
    <location>
        <begin position="100"/>
        <end position="163"/>
    </location>
</feature>
<name>A0A8D2CS96_SCIVU</name>
<reference evidence="4" key="1">
    <citation type="submission" date="2025-08" db="UniProtKB">
        <authorList>
            <consortium name="Ensembl"/>
        </authorList>
    </citation>
    <scope>IDENTIFICATION</scope>
</reference>
<feature type="compositionally biased region" description="Polar residues" evidence="2">
    <location>
        <begin position="1"/>
        <end position="10"/>
    </location>
</feature>
<dbReference type="PANTHER" id="PTHR23167:SF39">
    <property type="entry name" value="[F-ACTIN]-MONOOXYGENASE MICAL2"/>
    <property type="match status" value="1"/>
</dbReference>
<dbReference type="PANTHER" id="PTHR23167">
    <property type="entry name" value="CALPONIN HOMOLOGY DOMAIN-CONTAINING PROTEIN DDB_G0272472-RELATED"/>
    <property type="match status" value="1"/>
</dbReference>
<feature type="compositionally biased region" description="Basic and acidic residues" evidence="2">
    <location>
        <begin position="277"/>
        <end position="287"/>
    </location>
</feature>
<evidence type="ECO:0000256" key="2">
    <source>
        <dbReference type="SAM" id="MobiDB-lite"/>
    </source>
</evidence>
<dbReference type="SMART" id="SM01203">
    <property type="entry name" value="DUF3585"/>
    <property type="match status" value="1"/>
</dbReference>
<feature type="region of interest" description="Disordered" evidence="2">
    <location>
        <begin position="195"/>
        <end position="255"/>
    </location>
</feature>
<evidence type="ECO:0000256" key="1">
    <source>
        <dbReference type="SAM" id="Coils"/>
    </source>
</evidence>
<dbReference type="OrthoDB" id="20799at2759"/>
<proteinExistence type="predicted"/>
<dbReference type="PROSITE" id="PS51848">
    <property type="entry name" value="BMERB"/>
    <property type="match status" value="1"/>
</dbReference>
<dbReference type="InterPro" id="IPR022735">
    <property type="entry name" value="bMERB_dom"/>
</dbReference>
<feature type="compositionally biased region" description="Basic and acidic residues" evidence="2">
    <location>
        <begin position="195"/>
        <end position="209"/>
    </location>
</feature>
<dbReference type="Pfam" id="PF12130">
    <property type="entry name" value="bMERB_dom"/>
    <property type="match status" value="1"/>
</dbReference>
<feature type="compositionally biased region" description="Basic and acidic residues" evidence="2">
    <location>
        <begin position="114"/>
        <end position="163"/>
    </location>
</feature>
<dbReference type="Ensembl" id="ENSSVLT00005015594.1">
    <property type="protein sequence ID" value="ENSSVLP00005014099.1"/>
    <property type="gene ID" value="ENSSVLG00005011151.1"/>
</dbReference>
<feature type="coiled-coil region" evidence="1">
    <location>
        <begin position="496"/>
        <end position="535"/>
    </location>
</feature>
<protein>
    <recommendedName>
        <fullName evidence="3">BMERB domain-containing protein</fullName>
    </recommendedName>
</protein>
<keyword evidence="5" id="KW-1185">Reference proteome</keyword>
<organism evidence="4 5">
    <name type="scientific">Sciurus vulgaris</name>
    <name type="common">Eurasian red squirrel</name>
    <dbReference type="NCBI Taxonomy" id="55149"/>
    <lineage>
        <taxon>Eukaryota</taxon>
        <taxon>Metazoa</taxon>
        <taxon>Chordata</taxon>
        <taxon>Craniata</taxon>
        <taxon>Vertebrata</taxon>
        <taxon>Euteleostomi</taxon>
        <taxon>Mammalia</taxon>
        <taxon>Eutheria</taxon>
        <taxon>Euarchontoglires</taxon>
        <taxon>Glires</taxon>
        <taxon>Rodentia</taxon>
        <taxon>Sciuromorpha</taxon>
        <taxon>Sciuridae</taxon>
        <taxon>Sciurinae</taxon>
        <taxon>Sciurini</taxon>
        <taxon>Sciurus</taxon>
    </lineage>
</organism>
<evidence type="ECO:0000313" key="4">
    <source>
        <dbReference type="Ensembl" id="ENSSVLP00005014099.1"/>
    </source>
</evidence>
<dbReference type="GeneTree" id="ENSGT00940000162628"/>
<feature type="compositionally biased region" description="Polar residues" evidence="2">
    <location>
        <begin position="655"/>
        <end position="666"/>
    </location>
</feature>
<feature type="region of interest" description="Disordered" evidence="2">
    <location>
        <begin position="271"/>
        <end position="368"/>
    </location>
</feature>
<feature type="compositionally biased region" description="Polar residues" evidence="2">
    <location>
        <begin position="317"/>
        <end position="333"/>
    </location>
</feature>
<dbReference type="Proteomes" id="UP000694564">
    <property type="component" value="Chromosome 11"/>
</dbReference>
<feature type="compositionally biased region" description="Low complexity" evidence="2">
    <location>
        <begin position="334"/>
        <end position="343"/>
    </location>
</feature>